<evidence type="ECO:0000313" key="1">
    <source>
        <dbReference type="EMBL" id="KAK3704978.1"/>
    </source>
</evidence>
<keyword evidence="2" id="KW-1185">Reference proteome</keyword>
<comment type="caution">
    <text evidence="1">The sequence shown here is derived from an EMBL/GenBank/DDBJ whole genome shotgun (WGS) entry which is preliminary data.</text>
</comment>
<sequence length="874" mass="96997">MSKVANARHVSKRPDSSDETVFHEALIVSGPDQREVHLAGGPEEQRASVEDVNRRSRDGIGFLSRLNSRALLASPTLSSPRSHASETRTQFNTKKRESASLPSFVFYDVVDKVMLNRDQSFGVDKPVKKHKMMDSIDRLSEHLKVFPEVLYEDSLPERLQSAVEERIVHHSQPQHRNLRATIGESKPRLQTSMSSVQESPAPLTWAEEAFDNLQHTRVAGMYAASDGEADGDAVVDVSSSSALMSPQVDESHLTPERSLATMVEGNPAYLTDGTDGTVAKNTIDLTFSMNEDNKSSRSLDVNSDDQFTSSPDSTTSNLITALFRTVEARRLRDLVPTRVLQLLRSRGRVNRQRLQWKCSCGQAMYGDYAQREKTGDSLIHSPQLSAYARNTSPGVFGSSSLALPTSDFGTGLFSLTPINALELPLPPHLADRKNIFNLPYMGFRIGWAALSIAFWAAIMKMIWKLLPDLMTNKVSKYLLFRALRVGALFGGSSWLLQAYCFANGLQQRADIPENDAVWQKLLRINGPSVMTPKGRLVEMVDADEGPKQFRWQQSPSMHPLDDNELSDHQGSNPQRKHTSGGGKFTGHADNSHTAQTDSAAALNPTSSAPQQHKPVSDGQLSATQPAVTSSSPHRSFAGLPLAFKPCFFELCVNRSKTQITLGESQLVHSLGNRLIKTDMELFAQIRKRYDSARRKGLYRVLYRPMDIEFVRFGVHRGGYQTGIYEKPLAVPPAAEVRDEKYHYHECPLDPLPPIDSRTFFHYFWEHASHPVTSGSQAFDSLFFNRLPKKLGSSILVQTDLGKLQLGWGVHIIEGPNKPLLAWLATAILVLSFVISVSYDVGTKNRESGFAIGQWMVAVLATALTAVYFHLADIA</sequence>
<accession>A0ACC3MW59</accession>
<gene>
    <name evidence="1" type="ORF">LTR37_013495</name>
</gene>
<reference evidence="1" key="1">
    <citation type="submission" date="2023-07" db="EMBL/GenBank/DDBJ databases">
        <title>Black Yeasts Isolated from many extreme environments.</title>
        <authorList>
            <person name="Coleine C."/>
            <person name="Stajich J.E."/>
            <person name="Selbmann L."/>
        </authorList>
    </citation>
    <scope>NUCLEOTIDE SEQUENCE</scope>
    <source>
        <strain evidence="1">CCFEE 5714</strain>
    </source>
</reference>
<organism evidence="1 2">
    <name type="scientific">Vermiconidia calcicola</name>
    <dbReference type="NCBI Taxonomy" id="1690605"/>
    <lineage>
        <taxon>Eukaryota</taxon>
        <taxon>Fungi</taxon>
        <taxon>Dikarya</taxon>
        <taxon>Ascomycota</taxon>
        <taxon>Pezizomycotina</taxon>
        <taxon>Dothideomycetes</taxon>
        <taxon>Dothideomycetidae</taxon>
        <taxon>Mycosphaerellales</taxon>
        <taxon>Extremaceae</taxon>
        <taxon>Vermiconidia</taxon>
    </lineage>
</organism>
<dbReference type="EMBL" id="JAUTXU010000133">
    <property type="protein sequence ID" value="KAK3704978.1"/>
    <property type="molecule type" value="Genomic_DNA"/>
</dbReference>
<protein>
    <submittedName>
        <fullName evidence="1">Uncharacterized protein</fullName>
    </submittedName>
</protein>
<dbReference type="Proteomes" id="UP001281147">
    <property type="component" value="Unassembled WGS sequence"/>
</dbReference>
<proteinExistence type="predicted"/>
<evidence type="ECO:0000313" key="2">
    <source>
        <dbReference type="Proteomes" id="UP001281147"/>
    </source>
</evidence>
<name>A0ACC3MW59_9PEZI</name>